<feature type="non-terminal residue" evidence="1">
    <location>
        <position position="1"/>
    </location>
</feature>
<sequence length="83" mass="9942">HIKRRLNDLIQLSETNRNRQDMRVNNCSYRHVIQYGAMRNVSSLQVNTCFLRRLHLPFHSFTLNTCSRPVRCENLRQCMDAHN</sequence>
<evidence type="ECO:0000313" key="1">
    <source>
        <dbReference type="EMBL" id="KAJ9581299.1"/>
    </source>
</evidence>
<reference evidence="1" key="2">
    <citation type="submission" date="2023-05" db="EMBL/GenBank/DDBJ databases">
        <authorList>
            <person name="Fouks B."/>
        </authorList>
    </citation>
    <scope>NUCLEOTIDE SEQUENCE</scope>
    <source>
        <strain evidence="1">Stay&amp;Tobe</strain>
        <tissue evidence="1">Testes</tissue>
    </source>
</reference>
<accession>A0AAD7ZII5</accession>
<name>A0AAD7ZII5_DIPPU</name>
<proteinExistence type="predicted"/>
<feature type="non-terminal residue" evidence="1">
    <location>
        <position position="83"/>
    </location>
</feature>
<protein>
    <submittedName>
        <fullName evidence="1">Uncharacterized protein</fullName>
    </submittedName>
</protein>
<reference evidence="1" key="1">
    <citation type="journal article" date="2023" name="IScience">
        <title>Live-bearing cockroach genome reveals convergent evolutionary mechanisms linked to viviparity in insects and beyond.</title>
        <authorList>
            <person name="Fouks B."/>
            <person name="Harrison M.C."/>
            <person name="Mikhailova A.A."/>
            <person name="Marchal E."/>
            <person name="English S."/>
            <person name="Carruthers M."/>
            <person name="Jennings E.C."/>
            <person name="Chiamaka E.L."/>
            <person name="Frigard R.A."/>
            <person name="Pippel M."/>
            <person name="Attardo G.M."/>
            <person name="Benoit J.B."/>
            <person name="Bornberg-Bauer E."/>
            <person name="Tobe S.S."/>
        </authorList>
    </citation>
    <scope>NUCLEOTIDE SEQUENCE</scope>
    <source>
        <strain evidence="1">Stay&amp;Tobe</strain>
    </source>
</reference>
<organism evidence="1 2">
    <name type="scientific">Diploptera punctata</name>
    <name type="common">Pacific beetle cockroach</name>
    <dbReference type="NCBI Taxonomy" id="6984"/>
    <lineage>
        <taxon>Eukaryota</taxon>
        <taxon>Metazoa</taxon>
        <taxon>Ecdysozoa</taxon>
        <taxon>Arthropoda</taxon>
        <taxon>Hexapoda</taxon>
        <taxon>Insecta</taxon>
        <taxon>Pterygota</taxon>
        <taxon>Neoptera</taxon>
        <taxon>Polyneoptera</taxon>
        <taxon>Dictyoptera</taxon>
        <taxon>Blattodea</taxon>
        <taxon>Blaberoidea</taxon>
        <taxon>Blaberidae</taxon>
        <taxon>Diplopterinae</taxon>
        <taxon>Diploptera</taxon>
    </lineage>
</organism>
<gene>
    <name evidence="1" type="ORF">L9F63_023533</name>
</gene>
<evidence type="ECO:0000313" key="2">
    <source>
        <dbReference type="Proteomes" id="UP001233999"/>
    </source>
</evidence>
<dbReference type="EMBL" id="JASPKZ010007958">
    <property type="protein sequence ID" value="KAJ9581299.1"/>
    <property type="molecule type" value="Genomic_DNA"/>
</dbReference>
<keyword evidence="2" id="KW-1185">Reference proteome</keyword>
<comment type="caution">
    <text evidence="1">The sequence shown here is derived from an EMBL/GenBank/DDBJ whole genome shotgun (WGS) entry which is preliminary data.</text>
</comment>
<dbReference type="AlphaFoldDB" id="A0AAD7ZII5"/>
<dbReference type="Proteomes" id="UP001233999">
    <property type="component" value="Unassembled WGS sequence"/>
</dbReference>